<evidence type="ECO:0000256" key="1">
    <source>
        <dbReference type="SAM" id="Phobius"/>
    </source>
</evidence>
<feature type="transmembrane region" description="Helical" evidence="1">
    <location>
        <begin position="335"/>
        <end position="354"/>
    </location>
</feature>
<accession>A0A4Y5YNM7</accession>
<gene>
    <name evidence="4" type="ORF">FIV50_06290</name>
</gene>
<dbReference type="Pfam" id="PF01757">
    <property type="entry name" value="Acyl_transf_3"/>
    <property type="match status" value="1"/>
</dbReference>
<sequence>MNPTRPTWLRPPAPDSARPLTHRADIDGLRALAILLVVAYHVWLGRVSGGVDVFLMVSAFFLTASFVRRLESQRPLALGPFWLRRFRRLLPAAAVTIVGVLGVALAMYPQTEWPRVWTEAWSSLFYVENWTLALSEVDYYARESVTPSPFQHFWSLSVQGQVFILWPLIIAGVWVVLRRRQRLIVPALALVFGVIFVVSLGFSVVETMRAQSFAYFDTRTRLWEFAAGSLVAIALPHIRVRPWLGAVFGWVGIVGIVMCGIVLDVQGGFPGYLALWPVVCTALVIIAGRDRPRGGPAVVLESAPLRYVSRDAYALYLVHWPVLVTWMMLSGRSEPGWSAGLGIVLVSLVLARLVSMLVERPIRDSAVLDRSHRLGALVLAAFVLIVAAPLAAWQLTIEQREAALLASDTGGYPGAAQIDTPIDLSGADLPLIPLATALDEEWVDLKSSCEGELEPVEPVLQGSCAQTANAGDSDAWRVLVMGDSHAQQLMSPLTVVADQQGWGIVALLKGGCAIGIGAPTWSAAGPPCEEWRAAAIEYATRVQPDAVYLVVTRATPASPEVLVEGIREIAEELTASGIQVIAVRDNPRFDVDMYECALDESEVAPGAAAASCDVPEPGFAIGEDLDDLAAAEGVIAVDFRPWLCPEGVCRASIGNIAVYIDDNHISDTYGRTLAPMLQGMLEVGGPLGAEAG</sequence>
<dbReference type="GO" id="GO:0016020">
    <property type="term" value="C:membrane"/>
    <property type="evidence" value="ECO:0007669"/>
    <property type="project" value="TreeGrafter"/>
</dbReference>
<keyword evidence="1" id="KW-0812">Transmembrane</keyword>
<organism evidence="4 5">
    <name type="scientific">Microbacterium foliorum</name>
    <dbReference type="NCBI Taxonomy" id="104336"/>
    <lineage>
        <taxon>Bacteria</taxon>
        <taxon>Bacillati</taxon>
        <taxon>Actinomycetota</taxon>
        <taxon>Actinomycetes</taxon>
        <taxon>Micrococcales</taxon>
        <taxon>Microbacteriaceae</taxon>
        <taxon>Microbacterium</taxon>
    </lineage>
</organism>
<feature type="transmembrane region" description="Helical" evidence="1">
    <location>
        <begin position="28"/>
        <end position="44"/>
    </location>
</feature>
<reference evidence="4 5" key="1">
    <citation type="submission" date="2019-06" db="EMBL/GenBank/DDBJ databases">
        <title>Complete genome of Microbacterium foliorum M2.</title>
        <authorList>
            <person name="Cao G."/>
        </authorList>
    </citation>
    <scope>NUCLEOTIDE SEQUENCE [LARGE SCALE GENOMIC DNA]</scope>
    <source>
        <strain evidence="4 5">M2</strain>
    </source>
</reference>
<keyword evidence="1" id="KW-0472">Membrane</keyword>
<feature type="transmembrane region" description="Helical" evidence="1">
    <location>
        <begin position="374"/>
        <end position="395"/>
    </location>
</feature>
<dbReference type="PANTHER" id="PTHR23028:SF53">
    <property type="entry name" value="ACYL_TRANSF_3 DOMAIN-CONTAINING PROTEIN"/>
    <property type="match status" value="1"/>
</dbReference>
<dbReference type="PANTHER" id="PTHR23028">
    <property type="entry name" value="ACETYLTRANSFERASE"/>
    <property type="match status" value="1"/>
</dbReference>
<dbReference type="AlphaFoldDB" id="A0A4Y5YNM7"/>
<evidence type="ECO:0000313" key="4">
    <source>
        <dbReference type="EMBL" id="QDE34431.1"/>
    </source>
</evidence>
<dbReference type="EMBL" id="CP041040">
    <property type="protein sequence ID" value="QDE34431.1"/>
    <property type="molecule type" value="Genomic_DNA"/>
</dbReference>
<feature type="transmembrane region" description="Helical" evidence="1">
    <location>
        <begin position="269"/>
        <end position="287"/>
    </location>
</feature>
<feature type="transmembrane region" description="Helical" evidence="1">
    <location>
        <begin position="243"/>
        <end position="263"/>
    </location>
</feature>
<evidence type="ECO:0000259" key="2">
    <source>
        <dbReference type="Pfam" id="PF01757"/>
    </source>
</evidence>
<feature type="transmembrane region" description="Helical" evidence="1">
    <location>
        <begin position="50"/>
        <end position="68"/>
    </location>
</feature>
<dbReference type="OrthoDB" id="3404679at2"/>
<feature type="transmembrane region" description="Helical" evidence="1">
    <location>
        <begin position="312"/>
        <end position="329"/>
    </location>
</feature>
<dbReference type="Proteomes" id="UP000316125">
    <property type="component" value="Chromosome"/>
</dbReference>
<keyword evidence="4" id="KW-0808">Transferase</keyword>
<dbReference type="InterPro" id="IPR050879">
    <property type="entry name" value="Acyltransferase_3"/>
</dbReference>
<protein>
    <submittedName>
        <fullName evidence="4">Acyltransferase</fullName>
    </submittedName>
</protein>
<name>A0A4Y5YNM7_9MICO</name>
<dbReference type="GO" id="GO:0009103">
    <property type="term" value="P:lipopolysaccharide biosynthetic process"/>
    <property type="evidence" value="ECO:0007669"/>
    <property type="project" value="TreeGrafter"/>
</dbReference>
<evidence type="ECO:0000259" key="3">
    <source>
        <dbReference type="Pfam" id="PF19040"/>
    </source>
</evidence>
<dbReference type="InterPro" id="IPR043968">
    <property type="entry name" value="SGNH"/>
</dbReference>
<evidence type="ECO:0000313" key="5">
    <source>
        <dbReference type="Proteomes" id="UP000316125"/>
    </source>
</evidence>
<feature type="domain" description="SGNH" evidence="3">
    <location>
        <begin position="464"/>
        <end position="677"/>
    </location>
</feature>
<feature type="transmembrane region" description="Helical" evidence="1">
    <location>
        <begin position="222"/>
        <end position="238"/>
    </location>
</feature>
<dbReference type="InterPro" id="IPR002656">
    <property type="entry name" value="Acyl_transf_3_dom"/>
</dbReference>
<feature type="domain" description="Acyltransferase 3" evidence="2">
    <location>
        <begin position="24"/>
        <end position="351"/>
    </location>
</feature>
<feature type="transmembrane region" description="Helical" evidence="1">
    <location>
        <begin position="89"/>
        <end position="108"/>
    </location>
</feature>
<dbReference type="RefSeq" id="WP_140036692.1">
    <property type="nucleotide sequence ID" value="NZ_CP041040.1"/>
</dbReference>
<keyword evidence="1" id="KW-1133">Transmembrane helix</keyword>
<keyword evidence="4" id="KW-0012">Acyltransferase</keyword>
<feature type="transmembrane region" description="Helical" evidence="1">
    <location>
        <begin position="183"/>
        <end position="202"/>
    </location>
</feature>
<feature type="transmembrane region" description="Helical" evidence="1">
    <location>
        <begin position="153"/>
        <end position="176"/>
    </location>
</feature>
<dbReference type="Pfam" id="PF19040">
    <property type="entry name" value="SGNH"/>
    <property type="match status" value="1"/>
</dbReference>
<proteinExistence type="predicted"/>
<dbReference type="GO" id="GO:0016747">
    <property type="term" value="F:acyltransferase activity, transferring groups other than amino-acyl groups"/>
    <property type="evidence" value="ECO:0007669"/>
    <property type="project" value="InterPro"/>
</dbReference>